<comment type="caution">
    <text evidence="2">The sequence shown here is derived from an EMBL/GenBank/DDBJ whole genome shotgun (WGS) entry which is preliminary data.</text>
</comment>
<feature type="coiled-coil region" evidence="1">
    <location>
        <begin position="405"/>
        <end position="470"/>
    </location>
</feature>
<reference evidence="2 3" key="1">
    <citation type="submission" date="2019-09" db="EMBL/GenBank/DDBJ databases">
        <authorList>
            <person name="Kritzky A."/>
            <person name="Schelkanova E.Y."/>
            <person name="Alkhova Z.V."/>
            <person name="Smirnova N.I."/>
        </authorList>
    </citation>
    <scope>NUCLEOTIDE SEQUENCE [LARGE SCALE GENOMIC DNA]</scope>
    <source>
        <strain evidence="2 3">M1526</strain>
    </source>
</reference>
<evidence type="ECO:0000256" key="1">
    <source>
        <dbReference type="SAM" id="Coils"/>
    </source>
</evidence>
<gene>
    <name evidence="2" type="ORF">F0M16_18265</name>
</gene>
<evidence type="ECO:0000313" key="2">
    <source>
        <dbReference type="EMBL" id="KAA1253319.1"/>
    </source>
</evidence>
<keyword evidence="1" id="KW-0175">Coiled coil</keyword>
<evidence type="ECO:0000313" key="3">
    <source>
        <dbReference type="Proteomes" id="UP000323225"/>
    </source>
</evidence>
<organism evidence="2 3">
    <name type="scientific">Vibrio cholerae</name>
    <dbReference type="NCBI Taxonomy" id="666"/>
    <lineage>
        <taxon>Bacteria</taxon>
        <taxon>Pseudomonadati</taxon>
        <taxon>Pseudomonadota</taxon>
        <taxon>Gammaproteobacteria</taxon>
        <taxon>Vibrionales</taxon>
        <taxon>Vibrionaceae</taxon>
        <taxon>Vibrio</taxon>
    </lineage>
</organism>
<sequence>MKKVVGGKFILNDVTEKVIEFPETRDGNIKITFGGHEDGFVESIPLTSFEEQTGYYIQGLEPEMKVSPESLIKSFVNEALRNDFYTPSYDPKSGIVAAGVCKFANHRDVNMEAWFAIHDNSYRPLYAHEGVYTIHVSKSDGSKTINDKIHVKHVVELDDALNQAMEKLKSYVVNKVQILNPGMFQKDADREYSEDGYPKLKAGETLSDYFKQLEVPGGIVVNAKGKYQAFHSYDSMNKNTVSGRTLSYETKDYKTLKGAVKYLASHHFDENGLVTDFIDAEFEKSFKDEIMRFGGLSTSSKCWGDGMLRDYDCGKIFIHPAESRFVDNFGYKADIKFVFTDEKTGKTYTETCPISDIWRDNGGGFARHFTPLYLGRESALRSGEITFDDDHRTVAEKMKYHVDRVKFHEERADFSQSRIKEYEAKADSDCNYARFLKMEIEKVESINKLIDAHKEAYKELKETNEKELSM</sequence>
<dbReference type="Proteomes" id="UP000323225">
    <property type="component" value="Unassembled WGS sequence"/>
</dbReference>
<dbReference type="EMBL" id="VUAA01000023">
    <property type="protein sequence ID" value="KAA1253319.1"/>
    <property type="molecule type" value="Genomic_DNA"/>
</dbReference>
<proteinExistence type="predicted"/>
<accession>A0A5Q6PFA7</accession>
<name>A0A5Q6PFA7_VIBCL</name>
<dbReference type="AlphaFoldDB" id="A0A5Q6PFA7"/>
<protein>
    <submittedName>
        <fullName evidence="2">Uncharacterized protein</fullName>
    </submittedName>
</protein>